<protein>
    <submittedName>
        <fullName evidence="2">Aste57867_2699 protein</fullName>
    </submittedName>
</protein>
<dbReference type="EMBL" id="VJMH01000360">
    <property type="protein sequence ID" value="KAF0716727.1"/>
    <property type="molecule type" value="Genomic_DNA"/>
</dbReference>
<proteinExistence type="predicted"/>
<dbReference type="PANTHER" id="PTHR47169">
    <property type="entry name" value="OS01G0541250 PROTEIN"/>
    <property type="match status" value="1"/>
</dbReference>
<reference evidence="2 3" key="1">
    <citation type="submission" date="2019-03" db="EMBL/GenBank/DDBJ databases">
        <authorList>
            <person name="Gaulin E."/>
            <person name="Dumas B."/>
        </authorList>
    </citation>
    <scope>NUCLEOTIDE SEQUENCE [LARGE SCALE GENOMIC DNA]</scope>
    <source>
        <strain evidence="2">CBS 568.67</strain>
    </source>
</reference>
<dbReference type="GO" id="GO:0003676">
    <property type="term" value="F:nucleic acid binding"/>
    <property type="evidence" value="ECO:0007669"/>
    <property type="project" value="InterPro"/>
</dbReference>
<sequence length="213" mass="23601">MKSISITKEVYRSFVIEKVLPAVVFSWPAYPNVTIQHDNARAHVTPDDKALRRTFDAYKNRGWSFTLRPQPPNSPDTNILDLGFFAAIQSLQNKKSASNIQELVDNVLRAFDDLLGRNLEGLLRQQLQGAPLVKGEVDTQAVNVVCPEDVYGAAKASLDAIDVAAMEEPIEEELREARAVNELAQELESMDLFDDMADALDALGIEAISVDDE</sequence>
<gene>
    <name evidence="2" type="primary">Aste57867_2699</name>
    <name evidence="1" type="ORF">As57867_002692</name>
    <name evidence="2" type="ORF">ASTE57867_2699</name>
</gene>
<evidence type="ECO:0000313" key="3">
    <source>
        <dbReference type="Proteomes" id="UP000332933"/>
    </source>
</evidence>
<dbReference type="InterPro" id="IPR036397">
    <property type="entry name" value="RNaseH_sf"/>
</dbReference>
<reference evidence="1" key="2">
    <citation type="submission" date="2019-06" db="EMBL/GenBank/DDBJ databases">
        <title>Genomics analysis of Aphanomyces spp. identifies a new class of oomycete effector associated with host adaptation.</title>
        <authorList>
            <person name="Gaulin E."/>
        </authorList>
    </citation>
    <scope>NUCLEOTIDE SEQUENCE</scope>
    <source>
        <strain evidence="1">CBS 578.67</strain>
    </source>
</reference>
<dbReference type="OrthoDB" id="113327at2759"/>
<accession>A0A485KDC2</accession>
<dbReference type="Gene3D" id="3.30.420.10">
    <property type="entry name" value="Ribonuclease H-like superfamily/Ribonuclease H"/>
    <property type="match status" value="1"/>
</dbReference>
<evidence type="ECO:0000313" key="1">
    <source>
        <dbReference type="EMBL" id="KAF0716727.1"/>
    </source>
</evidence>
<dbReference type="EMBL" id="CAADRA010000360">
    <property type="protein sequence ID" value="VFT79892.1"/>
    <property type="molecule type" value="Genomic_DNA"/>
</dbReference>
<evidence type="ECO:0000313" key="2">
    <source>
        <dbReference type="EMBL" id="VFT79892.1"/>
    </source>
</evidence>
<keyword evidence="3" id="KW-1185">Reference proteome</keyword>
<dbReference type="PANTHER" id="PTHR47169:SF2">
    <property type="entry name" value="OS01G0541250 PROTEIN"/>
    <property type="match status" value="1"/>
</dbReference>
<dbReference type="AlphaFoldDB" id="A0A485KDC2"/>
<dbReference type="Proteomes" id="UP000332933">
    <property type="component" value="Unassembled WGS sequence"/>
</dbReference>
<name>A0A485KDC2_9STRA</name>
<organism evidence="2 3">
    <name type="scientific">Aphanomyces stellatus</name>
    <dbReference type="NCBI Taxonomy" id="120398"/>
    <lineage>
        <taxon>Eukaryota</taxon>
        <taxon>Sar</taxon>
        <taxon>Stramenopiles</taxon>
        <taxon>Oomycota</taxon>
        <taxon>Saprolegniomycetes</taxon>
        <taxon>Saprolegniales</taxon>
        <taxon>Verrucalvaceae</taxon>
        <taxon>Aphanomyces</taxon>
    </lineage>
</organism>